<sequence length="376" mass="42338">MKELIQLRKELHQYPEISGNEKETAKRILTFLSHYSPDTIITKLGGEGILATYNGKEKGKTILFRCELDALPIHEINSFSHQSVYEDVSHKCGHDGHMAILCGLAKELYQNPIEKGTVLLLFQPAEEDGNGARRVSNDKKFKEIKPDYAFALHNLPGFKKHQIIVKEHTFTCAVNSMIIKLRGKTSHAGEPENGINPALAISEIINHFDAIIKNDVTQPDYCLITPIYINMGEKAYGVSAGYGEIHFTIRSNSNLQMRTIETHLESIIQSIASKHKLELNIDWTQSFQANENNVEAINIIREAASKNRFDILEKEEPFTFGEDFGLFTQKFKGAMLGLGSGEKTPSLHNPDYDFPDEIIETGIKLFHQITKDILNA</sequence>
<gene>
    <name evidence="3" type="ORF">LXD69_16065</name>
</gene>
<evidence type="ECO:0000313" key="3">
    <source>
        <dbReference type="EMBL" id="UOX33535.1"/>
    </source>
</evidence>
<name>A0ABY4HLG4_9FLAO</name>
<evidence type="ECO:0000259" key="2">
    <source>
        <dbReference type="Pfam" id="PF07687"/>
    </source>
</evidence>
<dbReference type="Pfam" id="PF01546">
    <property type="entry name" value="Peptidase_M20"/>
    <property type="match status" value="1"/>
</dbReference>
<dbReference type="SUPFAM" id="SSF53187">
    <property type="entry name" value="Zn-dependent exopeptidases"/>
    <property type="match status" value="1"/>
</dbReference>
<dbReference type="InterPro" id="IPR002933">
    <property type="entry name" value="Peptidase_M20"/>
</dbReference>
<evidence type="ECO:0000256" key="1">
    <source>
        <dbReference type="ARBA" id="ARBA00022801"/>
    </source>
</evidence>
<keyword evidence="4" id="KW-1185">Reference proteome</keyword>
<evidence type="ECO:0000313" key="4">
    <source>
        <dbReference type="Proteomes" id="UP000830454"/>
    </source>
</evidence>
<reference evidence="3" key="1">
    <citation type="submission" date="2021-12" db="EMBL/GenBank/DDBJ databases">
        <authorList>
            <person name="Cha I.-T."/>
            <person name="Lee K.-E."/>
            <person name="Park S.-J."/>
        </authorList>
    </citation>
    <scope>NUCLEOTIDE SEQUENCE</scope>
    <source>
        <strain evidence="3">YSM-43</strain>
    </source>
</reference>
<proteinExistence type="predicted"/>
<reference evidence="3" key="2">
    <citation type="submission" date="2022-04" db="EMBL/GenBank/DDBJ databases">
        <title>Complete Genome Sequence of Flavobacterium sediminilitoris YSM-43, Isolated from a Tidal Sediment.</title>
        <authorList>
            <person name="Lee P.A."/>
        </authorList>
    </citation>
    <scope>NUCLEOTIDE SEQUENCE</scope>
    <source>
        <strain evidence="3">YSM-43</strain>
    </source>
</reference>
<dbReference type="Gene3D" id="3.40.630.10">
    <property type="entry name" value="Zn peptidases"/>
    <property type="match status" value="1"/>
</dbReference>
<keyword evidence="1" id="KW-0378">Hydrolase</keyword>
<dbReference type="EMBL" id="CP090145">
    <property type="protein sequence ID" value="UOX33535.1"/>
    <property type="molecule type" value="Genomic_DNA"/>
</dbReference>
<dbReference type="PIRSF" id="PIRSF005962">
    <property type="entry name" value="Pept_M20D_amidohydro"/>
    <property type="match status" value="1"/>
</dbReference>
<feature type="domain" description="Peptidase M20 dimerisation" evidence="2">
    <location>
        <begin position="176"/>
        <end position="274"/>
    </location>
</feature>
<dbReference type="SUPFAM" id="SSF55031">
    <property type="entry name" value="Bacterial exopeptidase dimerisation domain"/>
    <property type="match status" value="1"/>
</dbReference>
<dbReference type="PANTHER" id="PTHR11014">
    <property type="entry name" value="PEPTIDASE M20 FAMILY MEMBER"/>
    <property type="match status" value="1"/>
</dbReference>
<dbReference type="Gene3D" id="3.30.70.360">
    <property type="match status" value="1"/>
</dbReference>
<dbReference type="PANTHER" id="PTHR11014:SF169">
    <property type="entry name" value="CLAN MH, FAMILY M20, PEPTIDASE T-LIKE METALLOPEPTIDASE"/>
    <property type="match status" value="1"/>
</dbReference>
<dbReference type="RefSeq" id="WP_246916127.1">
    <property type="nucleotide sequence ID" value="NZ_CP090145.1"/>
</dbReference>
<dbReference type="Pfam" id="PF07687">
    <property type="entry name" value="M20_dimer"/>
    <property type="match status" value="1"/>
</dbReference>
<dbReference type="Proteomes" id="UP000830454">
    <property type="component" value="Chromosome"/>
</dbReference>
<dbReference type="InterPro" id="IPR011650">
    <property type="entry name" value="Peptidase_M20_dimer"/>
</dbReference>
<dbReference type="NCBIfam" id="TIGR01891">
    <property type="entry name" value="amidohydrolases"/>
    <property type="match status" value="1"/>
</dbReference>
<dbReference type="InterPro" id="IPR036264">
    <property type="entry name" value="Bact_exopeptidase_dim_dom"/>
</dbReference>
<organism evidence="3 4">
    <name type="scientific">Flavobacterium sediminilitoris</name>
    <dbReference type="NCBI Taxonomy" id="2024526"/>
    <lineage>
        <taxon>Bacteria</taxon>
        <taxon>Pseudomonadati</taxon>
        <taxon>Bacteroidota</taxon>
        <taxon>Flavobacteriia</taxon>
        <taxon>Flavobacteriales</taxon>
        <taxon>Flavobacteriaceae</taxon>
        <taxon>Flavobacterium</taxon>
    </lineage>
</organism>
<accession>A0ABY4HLG4</accession>
<dbReference type="InterPro" id="IPR017439">
    <property type="entry name" value="Amidohydrolase"/>
</dbReference>
<protein>
    <submittedName>
        <fullName evidence="3">Amidohydrolase</fullName>
    </submittedName>
</protein>